<name>A0A8I0TWP5_9ACTN</name>
<accession>A0A8I0TWP5</accession>
<feature type="coiled-coil region" evidence="1">
    <location>
        <begin position="71"/>
        <end position="98"/>
    </location>
</feature>
<proteinExistence type="predicted"/>
<organism evidence="3 4">
    <name type="scientific">Streptomyces stelliscabiei</name>
    <dbReference type="NCBI Taxonomy" id="146820"/>
    <lineage>
        <taxon>Bacteria</taxon>
        <taxon>Bacillati</taxon>
        <taxon>Actinomycetota</taxon>
        <taxon>Actinomycetes</taxon>
        <taxon>Kitasatosporales</taxon>
        <taxon>Streptomycetaceae</taxon>
        <taxon>Streptomyces</taxon>
    </lineage>
</organism>
<dbReference type="Proteomes" id="UP000629287">
    <property type="component" value="Unassembled WGS sequence"/>
</dbReference>
<evidence type="ECO:0000256" key="1">
    <source>
        <dbReference type="SAM" id="Coils"/>
    </source>
</evidence>
<evidence type="ECO:0000313" key="4">
    <source>
        <dbReference type="Proteomes" id="UP000629287"/>
    </source>
</evidence>
<feature type="compositionally biased region" description="Basic and acidic residues" evidence="2">
    <location>
        <begin position="190"/>
        <end position="205"/>
    </location>
</feature>
<evidence type="ECO:0000313" key="3">
    <source>
        <dbReference type="EMBL" id="MBE1603049.1"/>
    </source>
</evidence>
<keyword evidence="1" id="KW-0175">Coiled coil</keyword>
<dbReference type="EMBL" id="JADBGF010000002">
    <property type="protein sequence ID" value="MBE1603049.1"/>
    <property type="molecule type" value="Genomic_DNA"/>
</dbReference>
<reference evidence="3 4" key="1">
    <citation type="submission" date="2020-10" db="EMBL/GenBank/DDBJ databases">
        <title>Sequencing the genomes of 1000 actinobacteria strains.</title>
        <authorList>
            <person name="Klenk H.-P."/>
        </authorList>
    </citation>
    <scope>NUCLEOTIDE SEQUENCE [LARGE SCALE GENOMIC DNA]</scope>
    <source>
        <strain evidence="3 4">DSM 41803</strain>
    </source>
</reference>
<comment type="caution">
    <text evidence="3">The sequence shown here is derived from an EMBL/GenBank/DDBJ whole genome shotgun (WGS) entry which is preliminary data.</text>
</comment>
<evidence type="ECO:0000256" key="2">
    <source>
        <dbReference type="SAM" id="MobiDB-lite"/>
    </source>
</evidence>
<sequence>MSPAPDERDRIRAAMDRILDSAPEHSNGALTIVALATEAGVPRNALTQRHTDLKNEFYDKVRARGGTPDSEQRLRKQLRKLKELRAADAEEIARLKADVEGLVGALHQATTENQFLRHELAERTSVVRALPVQLRRPTAPAGPGHRGGAGEWKRSVAAGRVHDHSHAREADQGADDIEAVGAVTVGGHAPGDRPGDEDAAVRGEDPTEGVVALEGGDDTVEPEGDHSGADPDPAFVLADALPHQPGPADLEQGGDNEQGN</sequence>
<dbReference type="AlphaFoldDB" id="A0A8I0TWP5"/>
<feature type="region of interest" description="Disordered" evidence="2">
    <location>
        <begin position="184"/>
        <end position="260"/>
    </location>
</feature>
<gene>
    <name evidence="3" type="ORF">H4687_009278</name>
</gene>
<protein>
    <submittedName>
        <fullName evidence="3">Uncharacterized protein</fullName>
    </submittedName>
</protein>
<keyword evidence="4" id="KW-1185">Reference proteome</keyword>